<feature type="compositionally biased region" description="Basic and acidic residues" evidence="5">
    <location>
        <begin position="303"/>
        <end position="312"/>
    </location>
</feature>
<keyword evidence="1 4" id="KW-0349">Heme</keyword>
<dbReference type="Pfam" id="PF21342">
    <property type="entry name" value="SoxA-TsdA_cyt-c"/>
    <property type="match status" value="1"/>
</dbReference>
<comment type="caution">
    <text evidence="7">The sequence shown here is derived from an EMBL/GenBank/DDBJ whole genome shotgun (WGS) entry which is preliminary data.</text>
</comment>
<proteinExistence type="predicted"/>
<reference evidence="7 8" key="1">
    <citation type="submission" date="2020-08" db="EMBL/GenBank/DDBJ databases">
        <title>A Genomic Blueprint of the Chicken Gut Microbiome.</title>
        <authorList>
            <person name="Gilroy R."/>
            <person name="Ravi A."/>
            <person name="Getino M."/>
            <person name="Pursley I."/>
            <person name="Horton D.L."/>
            <person name="Alikhan N.-F."/>
            <person name="Baker D."/>
            <person name="Gharbi K."/>
            <person name="Hall N."/>
            <person name="Watson M."/>
            <person name="Adriaenssens E.M."/>
            <person name="Foster-Nyarko E."/>
            <person name="Jarju S."/>
            <person name="Secka A."/>
            <person name="Antonio M."/>
            <person name="Oren A."/>
            <person name="Chaudhuri R."/>
            <person name="La Ragione R.M."/>
            <person name="Hildebrand F."/>
            <person name="Pallen M.J."/>
        </authorList>
    </citation>
    <scope>NUCLEOTIDE SEQUENCE [LARGE SCALE GENOMIC DNA]</scope>
    <source>
        <strain evidence="7 8">Sa3CUA8</strain>
    </source>
</reference>
<feature type="region of interest" description="Disordered" evidence="5">
    <location>
        <begin position="284"/>
        <end position="326"/>
    </location>
</feature>
<evidence type="ECO:0000313" key="8">
    <source>
        <dbReference type="Proteomes" id="UP000659496"/>
    </source>
</evidence>
<keyword evidence="3 4" id="KW-0408">Iron</keyword>
<evidence type="ECO:0000256" key="5">
    <source>
        <dbReference type="SAM" id="MobiDB-lite"/>
    </source>
</evidence>
<dbReference type="SUPFAM" id="SSF46626">
    <property type="entry name" value="Cytochrome c"/>
    <property type="match status" value="2"/>
</dbReference>
<protein>
    <submittedName>
        <fullName evidence="7">C-type cytochrome</fullName>
    </submittedName>
</protein>
<dbReference type="InterPro" id="IPR009056">
    <property type="entry name" value="Cyt_c-like_dom"/>
</dbReference>
<dbReference type="PANTHER" id="PTHR35008:SF4">
    <property type="entry name" value="BLL4482 PROTEIN"/>
    <property type="match status" value="1"/>
</dbReference>
<dbReference type="InterPro" id="IPR036909">
    <property type="entry name" value="Cyt_c-like_dom_sf"/>
</dbReference>
<feature type="domain" description="Cytochrome c" evidence="6">
    <location>
        <begin position="92"/>
        <end position="177"/>
    </location>
</feature>
<gene>
    <name evidence="7" type="ORF">H9659_10655</name>
</gene>
<evidence type="ECO:0000259" key="6">
    <source>
        <dbReference type="PROSITE" id="PS51007"/>
    </source>
</evidence>
<accession>A0ABR8PKU9</accession>
<name>A0ABR8PKU9_9BACL</name>
<dbReference type="PANTHER" id="PTHR35008">
    <property type="entry name" value="BLL4482 PROTEIN-RELATED"/>
    <property type="match status" value="1"/>
</dbReference>
<dbReference type="PROSITE" id="PS51007">
    <property type="entry name" value="CYTC"/>
    <property type="match status" value="2"/>
</dbReference>
<evidence type="ECO:0000256" key="4">
    <source>
        <dbReference type="PROSITE-ProRule" id="PRU00433"/>
    </source>
</evidence>
<evidence type="ECO:0000256" key="2">
    <source>
        <dbReference type="ARBA" id="ARBA00022723"/>
    </source>
</evidence>
<keyword evidence="2 4" id="KW-0479">Metal-binding</keyword>
<keyword evidence="8" id="KW-1185">Reference proteome</keyword>
<sequence>MRKTSTLVLTVLVAVFALTIVLMSFQLKTNKAAEDEGIADVTESGSESAASGEIQHNPPSMDDVPDDELGDAIKRGYDLVNDTSTVLRSEAPTAEDGEKLVNELSCTSCHAGAGLDSEVSSLVGMSAVYPMYIGRSGKVVSLEDRINGCMVRSMNGTKFESNDPDLKAMVAYMTYISEGIPVGAELPWRHQNSVDDMPIPSVADGEKVYQQSCATCHAGDGSGTGSNTGPALWGDGSFNDGAGIARLTKMAGYVHNNMPVGNPGSLSDQEVSDVSAFILSQDRPEFANHEGDWPNGGRPSDSMTKERRDEIKAGTIDWEAVIGKKE</sequence>
<dbReference type="InterPro" id="IPR051459">
    <property type="entry name" value="Cytochrome_c-type_DH"/>
</dbReference>
<evidence type="ECO:0000256" key="1">
    <source>
        <dbReference type="ARBA" id="ARBA00022617"/>
    </source>
</evidence>
<dbReference type="Pfam" id="PF13442">
    <property type="entry name" value="Cytochrome_CBB3"/>
    <property type="match status" value="1"/>
</dbReference>
<dbReference type="RefSeq" id="WP_191690285.1">
    <property type="nucleotide sequence ID" value="NZ_JACSQY010000007.1"/>
</dbReference>
<feature type="domain" description="Cytochrome c" evidence="6">
    <location>
        <begin position="200"/>
        <end position="282"/>
    </location>
</feature>
<feature type="region of interest" description="Disordered" evidence="5">
    <location>
        <begin position="42"/>
        <end position="68"/>
    </location>
</feature>
<dbReference type="EMBL" id="JACSQY010000007">
    <property type="protein sequence ID" value="MBD7908790.1"/>
    <property type="molecule type" value="Genomic_DNA"/>
</dbReference>
<organism evidence="7 8">
    <name type="scientific">Sporosarcina gallistercoris</name>
    <dbReference type="NCBI Taxonomy" id="2762245"/>
    <lineage>
        <taxon>Bacteria</taxon>
        <taxon>Bacillati</taxon>
        <taxon>Bacillota</taxon>
        <taxon>Bacilli</taxon>
        <taxon>Bacillales</taxon>
        <taxon>Caryophanaceae</taxon>
        <taxon>Sporosarcina</taxon>
    </lineage>
</organism>
<feature type="compositionally biased region" description="Low complexity" evidence="5">
    <location>
        <begin position="43"/>
        <end position="53"/>
    </location>
</feature>
<evidence type="ECO:0000256" key="3">
    <source>
        <dbReference type="ARBA" id="ARBA00023004"/>
    </source>
</evidence>
<dbReference type="Proteomes" id="UP000659496">
    <property type="component" value="Unassembled WGS sequence"/>
</dbReference>
<evidence type="ECO:0000313" key="7">
    <source>
        <dbReference type="EMBL" id="MBD7908790.1"/>
    </source>
</evidence>
<dbReference type="Gene3D" id="1.10.760.10">
    <property type="entry name" value="Cytochrome c-like domain"/>
    <property type="match status" value="2"/>
</dbReference>